<sequence length="106" mass="12452">RDITDRLNLFTHDNTQLEVKRIALTMKQIQLLKPPPNPAKIEDSRCTSYIEDYGSKSWELDALNPEYITDLIEKHVNQYINQELWDEVNVRKNIEIIRKIISKGGD</sequence>
<feature type="non-terminal residue" evidence="1">
    <location>
        <position position="1"/>
    </location>
</feature>
<name>A0A0F8Z705_9ZZZZ</name>
<reference evidence="1" key="1">
    <citation type="journal article" date="2015" name="Nature">
        <title>Complex archaea that bridge the gap between prokaryotes and eukaryotes.</title>
        <authorList>
            <person name="Spang A."/>
            <person name="Saw J.H."/>
            <person name="Jorgensen S.L."/>
            <person name="Zaremba-Niedzwiedzka K."/>
            <person name="Martijn J."/>
            <person name="Lind A.E."/>
            <person name="van Eijk R."/>
            <person name="Schleper C."/>
            <person name="Guy L."/>
            <person name="Ettema T.J."/>
        </authorList>
    </citation>
    <scope>NUCLEOTIDE SEQUENCE</scope>
</reference>
<organism evidence="1">
    <name type="scientific">marine sediment metagenome</name>
    <dbReference type="NCBI Taxonomy" id="412755"/>
    <lineage>
        <taxon>unclassified sequences</taxon>
        <taxon>metagenomes</taxon>
        <taxon>ecological metagenomes</taxon>
    </lineage>
</organism>
<dbReference type="EMBL" id="LAZR01049489">
    <property type="protein sequence ID" value="KKK89522.1"/>
    <property type="molecule type" value="Genomic_DNA"/>
</dbReference>
<proteinExistence type="predicted"/>
<protein>
    <submittedName>
        <fullName evidence="1">Uncharacterized protein</fullName>
    </submittedName>
</protein>
<dbReference type="AlphaFoldDB" id="A0A0F8Z705"/>
<accession>A0A0F8Z705</accession>
<evidence type="ECO:0000313" key="1">
    <source>
        <dbReference type="EMBL" id="KKK89522.1"/>
    </source>
</evidence>
<gene>
    <name evidence="1" type="ORF">LCGC14_2732270</name>
</gene>
<comment type="caution">
    <text evidence="1">The sequence shown here is derived from an EMBL/GenBank/DDBJ whole genome shotgun (WGS) entry which is preliminary data.</text>
</comment>